<keyword evidence="3" id="KW-1185">Reference proteome</keyword>
<gene>
    <name evidence="2" type="ORF">PV07_04724</name>
</gene>
<dbReference type="EMBL" id="KN847042">
    <property type="protein sequence ID" value="KIW28861.1"/>
    <property type="molecule type" value="Genomic_DNA"/>
</dbReference>
<feature type="region of interest" description="Disordered" evidence="1">
    <location>
        <begin position="102"/>
        <end position="126"/>
    </location>
</feature>
<evidence type="ECO:0000313" key="3">
    <source>
        <dbReference type="Proteomes" id="UP000054466"/>
    </source>
</evidence>
<proteinExistence type="predicted"/>
<accession>A0A0D1ZLM2</accession>
<evidence type="ECO:0000256" key="1">
    <source>
        <dbReference type="SAM" id="MobiDB-lite"/>
    </source>
</evidence>
<dbReference type="GeneID" id="27343918"/>
<feature type="compositionally biased region" description="Basic and acidic residues" evidence="1">
    <location>
        <begin position="111"/>
        <end position="126"/>
    </location>
</feature>
<dbReference type="RefSeq" id="XP_016249077.1">
    <property type="nucleotide sequence ID" value="XM_016391558.1"/>
</dbReference>
<organism evidence="2 3">
    <name type="scientific">Cladophialophora immunda</name>
    <dbReference type="NCBI Taxonomy" id="569365"/>
    <lineage>
        <taxon>Eukaryota</taxon>
        <taxon>Fungi</taxon>
        <taxon>Dikarya</taxon>
        <taxon>Ascomycota</taxon>
        <taxon>Pezizomycotina</taxon>
        <taxon>Eurotiomycetes</taxon>
        <taxon>Chaetothyriomycetidae</taxon>
        <taxon>Chaetothyriales</taxon>
        <taxon>Herpotrichiellaceae</taxon>
        <taxon>Cladophialophora</taxon>
    </lineage>
</organism>
<dbReference type="HOGENOM" id="CLU_2003666_0_0_1"/>
<dbReference type="VEuPathDB" id="FungiDB:PV07_04724"/>
<sequence>MDKPIKLRDSPSKVQQKLGLSNRQFDNFKNFVRRAHGEYCGTHPDSKWANVNVIWTAVPEHEKLEIVSLIDKLCTESNLFPPTTGRAVIEAGIEQRIHRVRRTWQQTSRAKTKEANPKDVSNKLIR</sequence>
<dbReference type="OrthoDB" id="4126038at2759"/>
<dbReference type="AlphaFoldDB" id="A0A0D1ZLM2"/>
<dbReference type="Proteomes" id="UP000054466">
    <property type="component" value="Unassembled WGS sequence"/>
</dbReference>
<reference evidence="2 3" key="1">
    <citation type="submission" date="2015-01" db="EMBL/GenBank/DDBJ databases">
        <title>The Genome Sequence of Cladophialophora immunda CBS83496.</title>
        <authorList>
            <consortium name="The Broad Institute Genomics Platform"/>
            <person name="Cuomo C."/>
            <person name="de Hoog S."/>
            <person name="Gorbushina A."/>
            <person name="Stielow B."/>
            <person name="Teixiera M."/>
            <person name="Abouelleil A."/>
            <person name="Chapman S.B."/>
            <person name="Priest M."/>
            <person name="Young S.K."/>
            <person name="Wortman J."/>
            <person name="Nusbaum C."/>
            <person name="Birren B."/>
        </authorList>
    </citation>
    <scope>NUCLEOTIDE SEQUENCE [LARGE SCALE GENOMIC DNA]</scope>
    <source>
        <strain evidence="2 3">CBS 83496</strain>
    </source>
</reference>
<protein>
    <submittedName>
        <fullName evidence="2">Uncharacterized protein</fullName>
    </submittedName>
</protein>
<name>A0A0D1ZLM2_9EURO</name>
<evidence type="ECO:0000313" key="2">
    <source>
        <dbReference type="EMBL" id="KIW28861.1"/>
    </source>
</evidence>